<dbReference type="Gramene" id="EER99777">
    <property type="protein sequence ID" value="EER99777"/>
    <property type="gene ID" value="SORBI_3002G391400"/>
</dbReference>
<accession>A0A921UW55</accession>
<comment type="similarity">
    <text evidence="3">Belongs to the peroxidase family. Ascorbate peroxidase subfamily.</text>
</comment>
<evidence type="ECO:0000256" key="17">
    <source>
        <dbReference type="PIRSR" id="PIRSR600823-3"/>
    </source>
</evidence>
<keyword evidence="14 20" id="KW-0376">Hydrogen peroxide</keyword>
<dbReference type="GO" id="GO:0020037">
    <property type="term" value="F:heme binding"/>
    <property type="evidence" value="ECO:0007669"/>
    <property type="project" value="UniProtKB-UniRule"/>
</dbReference>
<evidence type="ECO:0000256" key="10">
    <source>
        <dbReference type="ARBA" id="ARBA00023002"/>
    </source>
</evidence>
<proteinExistence type="inferred from homology"/>
<name>A0A921UW55_SORBI</name>
<reference evidence="23" key="1">
    <citation type="journal article" date="2019" name="BMC Genomics">
        <title>A new reference genome for Sorghum bicolor reveals high levels of sequence similarity between sweet and grain genotypes: implications for the genetics of sugar metabolism.</title>
        <authorList>
            <person name="Cooper E.A."/>
            <person name="Brenton Z.W."/>
            <person name="Flinn B.S."/>
            <person name="Jenkins J."/>
            <person name="Shu S."/>
            <person name="Flowers D."/>
            <person name="Luo F."/>
            <person name="Wang Y."/>
            <person name="Xia P."/>
            <person name="Barry K."/>
            <person name="Daum C."/>
            <person name="Lipzen A."/>
            <person name="Yoshinaga Y."/>
            <person name="Schmutz J."/>
            <person name="Saski C."/>
            <person name="Vermerris W."/>
            <person name="Kresovich S."/>
        </authorList>
    </citation>
    <scope>NUCLEOTIDE SEQUENCE</scope>
</reference>
<dbReference type="InterPro" id="IPR000823">
    <property type="entry name" value="Peroxidase_pln"/>
</dbReference>
<feature type="disulfide bond" evidence="19">
    <location>
        <begin position="70"/>
        <end position="153"/>
    </location>
</feature>
<comment type="similarity">
    <text evidence="20">Belongs to the peroxidase family. Classical plant (class III) peroxidase subfamily.</text>
</comment>
<feature type="binding site" description="axial binding residue" evidence="17">
    <location>
        <position position="233"/>
    </location>
    <ligand>
        <name>heme b</name>
        <dbReference type="ChEBI" id="CHEBI:60344"/>
    </ligand>
    <ligandPart>
        <name>Fe</name>
        <dbReference type="ChEBI" id="CHEBI:18248"/>
    </ligandPart>
</feature>
<feature type="region of interest" description="Disordered" evidence="21">
    <location>
        <begin position="28"/>
        <end position="56"/>
    </location>
</feature>
<protein>
    <recommendedName>
        <fullName evidence="4 20">Peroxidase</fullName>
        <ecNumber evidence="4 20">1.11.1.7</ecNumber>
    </recommendedName>
</protein>
<evidence type="ECO:0000256" key="19">
    <source>
        <dbReference type="PIRSR" id="PIRSR600823-5"/>
    </source>
</evidence>
<dbReference type="InterPro" id="IPR010255">
    <property type="entry name" value="Haem_peroxidase_sf"/>
</dbReference>
<dbReference type="OMA" id="QTKCHNA"/>
<dbReference type="EMBL" id="CM027681">
    <property type="protein sequence ID" value="KAG0546013.1"/>
    <property type="molecule type" value="Genomic_DNA"/>
</dbReference>
<dbReference type="GO" id="GO:0042744">
    <property type="term" value="P:hydrogen peroxide catabolic process"/>
    <property type="evidence" value="ECO:0007669"/>
    <property type="project" value="UniProtKB-KW"/>
</dbReference>
<feature type="binding site" evidence="17">
    <location>
        <position position="289"/>
    </location>
    <ligand>
        <name>Ca(2+)</name>
        <dbReference type="ChEBI" id="CHEBI:29108"/>
        <label>2</label>
    </ligand>
</feature>
<dbReference type="SUPFAM" id="SSF48113">
    <property type="entry name" value="Heme-dependent peroxidases"/>
    <property type="match status" value="1"/>
</dbReference>
<feature type="binding site" evidence="17">
    <location>
        <position position="111"/>
    </location>
    <ligand>
        <name>Ca(2+)</name>
        <dbReference type="ChEBI" id="CHEBI:29108"/>
        <label>1</label>
    </ligand>
</feature>
<evidence type="ECO:0000256" key="8">
    <source>
        <dbReference type="ARBA" id="ARBA00022723"/>
    </source>
</evidence>
<evidence type="ECO:0000256" key="13">
    <source>
        <dbReference type="ARBA" id="ARBA00023180"/>
    </source>
</evidence>
<keyword evidence="8 17" id="KW-0479">Metal-binding</keyword>
<comment type="subcellular location">
    <subcellularLocation>
        <location evidence="2 20">Secreted</location>
    </subcellularLocation>
</comment>
<dbReference type="PANTHER" id="PTHR31235">
    <property type="entry name" value="PEROXIDASE 25-RELATED"/>
    <property type="match status" value="1"/>
</dbReference>
<dbReference type="PRINTS" id="PR00461">
    <property type="entry name" value="PLPEROXIDASE"/>
</dbReference>
<feature type="active site" description="Proton acceptor" evidence="15">
    <location>
        <position position="101"/>
    </location>
</feature>
<keyword evidence="20" id="KW-0732">Signal</keyword>
<dbReference type="OrthoDB" id="672921at2759"/>
<feature type="binding site" evidence="17">
    <location>
        <position position="281"/>
    </location>
    <ligand>
        <name>Ca(2+)</name>
        <dbReference type="ChEBI" id="CHEBI:29108"/>
        <label>2</label>
    </ligand>
</feature>
<feature type="site" description="Transition state stabilizer" evidence="18">
    <location>
        <position position="97"/>
    </location>
</feature>
<keyword evidence="6 20" id="KW-0575">Peroxidase</keyword>
<dbReference type="GO" id="GO:0005576">
    <property type="term" value="C:extracellular region"/>
    <property type="evidence" value="ECO:0007669"/>
    <property type="project" value="UniProtKB-SubCell"/>
</dbReference>
<feature type="binding site" evidence="16">
    <location>
        <position position="203"/>
    </location>
    <ligand>
        <name>substrate</name>
    </ligand>
</feature>
<evidence type="ECO:0000256" key="18">
    <source>
        <dbReference type="PIRSR" id="PIRSR600823-4"/>
    </source>
</evidence>
<feature type="disulfide bond" evidence="19">
    <location>
        <begin position="240"/>
        <end position="268"/>
    </location>
</feature>
<evidence type="ECO:0000259" key="22">
    <source>
        <dbReference type="PROSITE" id="PS50873"/>
    </source>
</evidence>
<feature type="binding site" evidence="17">
    <location>
        <position position="107"/>
    </location>
    <ligand>
        <name>Ca(2+)</name>
        <dbReference type="ChEBI" id="CHEBI:29108"/>
        <label>1</label>
    </ligand>
</feature>
<dbReference type="FunFam" id="1.10.420.10:FF:000006">
    <property type="entry name" value="Peroxidase"/>
    <property type="match status" value="1"/>
</dbReference>
<dbReference type="AlphaFoldDB" id="A0A921UW55"/>
<dbReference type="GO" id="GO:0046872">
    <property type="term" value="F:metal ion binding"/>
    <property type="evidence" value="ECO:0007669"/>
    <property type="project" value="UniProtKB-UniRule"/>
</dbReference>
<keyword evidence="10 20" id="KW-0560">Oxidoreductase</keyword>
<dbReference type="PROSITE" id="PS50873">
    <property type="entry name" value="PEROXIDASE_4"/>
    <property type="match status" value="1"/>
</dbReference>
<comment type="catalytic activity">
    <reaction evidence="1 20">
        <text>2 a phenolic donor + H2O2 = 2 a phenolic radical donor + 2 H2O</text>
        <dbReference type="Rhea" id="RHEA:56136"/>
        <dbReference type="ChEBI" id="CHEBI:15377"/>
        <dbReference type="ChEBI" id="CHEBI:16240"/>
        <dbReference type="ChEBI" id="CHEBI:139520"/>
        <dbReference type="ChEBI" id="CHEBI:139521"/>
        <dbReference type="EC" id="1.11.1.7"/>
    </reaction>
</comment>
<dbReference type="CDD" id="cd00693">
    <property type="entry name" value="secretory_peroxidase"/>
    <property type="match status" value="1"/>
</dbReference>
<dbReference type="EC" id="1.11.1.7" evidence="4 20"/>
<keyword evidence="9 17" id="KW-0106">Calcium</keyword>
<comment type="cofactor">
    <cofactor evidence="17 20">
        <name>Ca(2+)</name>
        <dbReference type="ChEBI" id="CHEBI:29108"/>
    </cofactor>
    <text evidence="17 20">Binds 2 calcium ions per subunit.</text>
</comment>
<feature type="binding site" evidence="17">
    <location>
        <position position="109"/>
    </location>
    <ligand>
        <name>Ca(2+)</name>
        <dbReference type="ChEBI" id="CHEBI:29108"/>
        <label>1</label>
    </ligand>
</feature>
<reference evidence="23" key="2">
    <citation type="submission" date="2020-10" db="EMBL/GenBank/DDBJ databases">
        <authorList>
            <person name="Cooper E.A."/>
            <person name="Brenton Z.W."/>
            <person name="Flinn B.S."/>
            <person name="Jenkins J."/>
            <person name="Shu S."/>
            <person name="Flowers D."/>
            <person name="Luo F."/>
            <person name="Wang Y."/>
            <person name="Xia P."/>
            <person name="Barry K."/>
            <person name="Daum C."/>
            <person name="Lipzen A."/>
            <person name="Yoshinaga Y."/>
            <person name="Schmutz J."/>
            <person name="Saski C."/>
            <person name="Vermerris W."/>
            <person name="Kresovich S."/>
        </authorList>
    </citation>
    <scope>NUCLEOTIDE SEQUENCE</scope>
</reference>
<keyword evidence="13" id="KW-0325">Glycoprotein</keyword>
<sequence length="365" mass="39130">MMSPNKLAVLTVIFAVLGSVTCQGGGYYSSPPPPPTTPSPPVYHYPSPQPPPSPPTAGSQLIVGYYKNKCGAYVDVEAIVKKHVKATDAGMQAGLVRMFFHDCFIRGCDASVLLDTFSNDTSLTPEKFAVPNFPSLRGYEVIDAAKEEIEAACPGKVSCADIIAFAARDASYFLSGGGINFAMPAGRYDGNVSLASEALSNLPPPFGGFDQLVKMFAAKGLDAFDMVTLSGAHSIGRSHCSSFTRDRLPPSNTSDMDPAFAATLQADCASADGTDNTVMQDFQTPDVLDNQYYKNVLAHKVLFTSDAALTTDFMAKNLVRAYADFVPYLWQNKFGKAMVKMGGIEVKTAANGEIRKTCRKINSRS</sequence>
<evidence type="ECO:0000256" key="2">
    <source>
        <dbReference type="ARBA" id="ARBA00004613"/>
    </source>
</evidence>
<comment type="cofactor">
    <cofactor evidence="17 20">
        <name>heme b</name>
        <dbReference type="ChEBI" id="CHEBI:60344"/>
    </cofactor>
    <text evidence="17 20">Binds 1 heme b (iron(II)-protoporphyrin IX) group per subunit.</text>
</comment>
<comment type="function">
    <text evidence="20">Removal of H(2)O(2), oxidation of toxic reductants, biosynthesis and degradation of lignin, suberization, auxin catabolism, response to environmental stresses such as wounding, pathogen attack and oxidative stress.</text>
</comment>
<dbReference type="InterPro" id="IPR019793">
    <property type="entry name" value="Peroxidases_heam-ligand_BS"/>
</dbReference>
<evidence type="ECO:0000256" key="14">
    <source>
        <dbReference type="ARBA" id="ARBA00023324"/>
    </source>
</evidence>
<evidence type="ECO:0000256" key="4">
    <source>
        <dbReference type="ARBA" id="ARBA00012313"/>
    </source>
</evidence>
<evidence type="ECO:0000256" key="20">
    <source>
        <dbReference type="RuleBase" id="RU362060"/>
    </source>
</evidence>
<gene>
    <name evidence="23" type="ORF">BDA96_02G411100</name>
</gene>
<feature type="disulfide bond" evidence="19">
    <location>
        <begin position="159"/>
        <end position="358"/>
    </location>
</feature>
<evidence type="ECO:0000256" key="21">
    <source>
        <dbReference type="SAM" id="MobiDB-lite"/>
    </source>
</evidence>
<evidence type="ECO:0000313" key="24">
    <source>
        <dbReference type="Proteomes" id="UP000807115"/>
    </source>
</evidence>
<evidence type="ECO:0000256" key="3">
    <source>
        <dbReference type="ARBA" id="ARBA00006873"/>
    </source>
</evidence>
<feature type="disulfide bond" evidence="19">
    <location>
        <begin position="103"/>
        <end position="108"/>
    </location>
</feature>
<evidence type="ECO:0000256" key="11">
    <source>
        <dbReference type="ARBA" id="ARBA00023004"/>
    </source>
</evidence>
<feature type="binding site" evidence="17">
    <location>
        <position position="102"/>
    </location>
    <ligand>
        <name>Ca(2+)</name>
        <dbReference type="ChEBI" id="CHEBI:29108"/>
        <label>1</label>
    </ligand>
</feature>
<evidence type="ECO:0000256" key="6">
    <source>
        <dbReference type="ARBA" id="ARBA00022559"/>
    </source>
</evidence>
<dbReference type="InterPro" id="IPR033905">
    <property type="entry name" value="Secretory_peroxidase"/>
</dbReference>
<comment type="caution">
    <text evidence="23">The sequence shown here is derived from an EMBL/GenBank/DDBJ whole genome shotgun (WGS) entry which is preliminary data.</text>
</comment>
<feature type="compositionally biased region" description="Pro residues" evidence="21">
    <location>
        <begin position="30"/>
        <end position="55"/>
    </location>
</feature>
<dbReference type="Pfam" id="PF00141">
    <property type="entry name" value="peroxidase"/>
    <property type="match status" value="1"/>
</dbReference>
<evidence type="ECO:0000256" key="7">
    <source>
        <dbReference type="ARBA" id="ARBA00022617"/>
    </source>
</evidence>
<keyword evidence="7 20" id="KW-0349">Heme</keyword>
<dbReference type="PROSITE" id="PS00435">
    <property type="entry name" value="PEROXIDASE_1"/>
    <property type="match status" value="1"/>
</dbReference>
<keyword evidence="12 19" id="KW-1015">Disulfide bond</keyword>
<evidence type="ECO:0000256" key="16">
    <source>
        <dbReference type="PIRSR" id="PIRSR600823-2"/>
    </source>
</evidence>
<dbReference type="FunFam" id="1.10.520.10:FF:000028">
    <property type="entry name" value="Peroxidase"/>
    <property type="match status" value="1"/>
</dbReference>
<dbReference type="Gene3D" id="1.10.420.10">
    <property type="entry name" value="Peroxidase, domain 2"/>
    <property type="match status" value="1"/>
</dbReference>
<dbReference type="KEGG" id="sbi:8063538"/>
<evidence type="ECO:0000256" key="5">
    <source>
        <dbReference type="ARBA" id="ARBA00022525"/>
    </source>
</evidence>
<evidence type="ECO:0000256" key="9">
    <source>
        <dbReference type="ARBA" id="ARBA00022837"/>
    </source>
</evidence>
<dbReference type="InterPro" id="IPR002016">
    <property type="entry name" value="Haem_peroxidase"/>
</dbReference>
<organism evidence="23 24">
    <name type="scientific">Sorghum bicolor</name>
    <name type="common">Sorghum</name>
    <name type="synonym">Sorghum vulgare</name>
    <dbReference type="NCBI Taxonomy" id="4558"/>
    <lineage>
        <taxon>Eukaryota</taxon>
        <taxon>Viridiplantae</taxon>
        <taxon>Streptophyta</taxon>
        <taxon>Embryophyta</taxon>
        <taxon>Tracheophyta</taxon>
        <taxon>Spermatophyta</taxon>
        <taxon>Magnoliopsida</taxon>
        <taxon>Liliopsida</taxon>
        <taxon>Poales</taxon>
        <taxon>Poaceae</taxon>
        <taxon>PACMAD clade</taxon>
        <taxon>Panicoideae</taxon>
        <taxon>Andropogonodae</taxon>
        <taxon>Andropogoneae</taxon>
        <taxon>Sorghinae</taxon>
        <taxon>Sorghum</taxon>
    </lineage>
</organism>
<keyword evidence="5 20" id="KW-0964">Secreted</keyword>
<dbReference type="Proteomes" id="UP000807115">
    <property type="component" value="Chromosome 2"/>
</dbReference>
<dbReference type="GO" id="GO:0140825">
    <property type="term" value="F:lactoperoxidase activity"/>
    <property type="evidence" value="ECO:0007669"/>
    <property type="project" value="UniProtKB-EC"/>
</dbReference>
<dbReference type="PRINTS" id="PR00458">
    <property type="entry name" value="PEROXIDASE"/>
</dbReference>
<evidence type="ECO:0000256" key="12">
    <source>
        <dbReference type="ARBA" id="ARBA00023157"/>
    </source>
</evidence>
<feature type="chain" id="PRO_5038156261" description="Peroxidase" evidence="20">
    <location>
        <begin position="23"/>
        <end position="365"/>
    </location>
</feature>
<evidence type="ECO:0000256" key="15">
    <source>
        <dbReference type="PIRSR" id="PIRSR600823-1"/>
    </source>
</evidence>
<feature type="binding site" evidence="17">
    <location>
        <position position="284"/>
    </location>
    <ligand>
        <name>Ca(2+)</name>
        <dbReference type="ChEBI" id="CHEBI:29108"/>
        <label>2</label>
    </ligand>
</feature>
<keyword evidence="11 17" id="KW-0408">Iron</keyword>
<feature type="binding site" evidence="17">
    <location>
        <position position="126"/>
    </location>
    <ligand>
        <name>Ca(2+)</name>
        <dbReference type="ChEBI" id="CHEBI:29108"/>
        <label>1</label>
    </ligand>
</feature>
<dbReference type="Gene3D" id="1.10.520.10">
    <property type="match status" value="1"/>
</dbReference>
<evidence type="ECO:0000313" key="23">
    <source>
        <dbReference type="EMBL" id="KAG0546013.1"/>
    </source>
</evidence>
<dbReference type="GO" id="GO:0006979">
    <property type="term" value="P:response to oxidative stress"/>
    <property type="evidence" value="ECO:0007669"/>
    <property type="project" value="UniProtKB-UniRule"/>
</dbReference>
<evidence type="ECO:0000256" key="1">
    <source>
        <dbReference type="ARBA" id="ARBA00000189"/>
    </source>
</evidence>
<feature type="domain" description="Plant heme peroxidase family profile" evidence="22">
    <location>
        <begin position="60"/>
        <end position="362"/>
    </location>
</feature>
<feature type="signal peptide" evidence="20">
    <location>
        <begin position="1"/>
        <end position="22"/>
    </location>
</feature>